<dbReference type="EMBL" id="CAJVQA010009735">
    <property type="protein sequence ID" value="CAG8689117.1"/>
    <property type="molecule type" value="Genomic_DNA"/>
</dbReference>
<evidence type="ECO:0000313" key="1">
    <source>
        <dbReference type="EMBL" id="CAG8689117.1"/>
    </source>
</evidence>
<reference evidence="1" key="1">
    <citation type="submission" date="2021-06" db="EMBL/GenBank/DDBJ databases">
        <authorList>
            <person name="Kallberg Y."/>
            <person name="Tangrot J."/>
            <person name="Rosling A."/>
        </authorList>
    </citation>
    <scope>NUCLEOTIDE SEQUENCE</scope>
    <source>
        <strain evidence="1">FL966</strain>
    </source>
</reference>
<evidence type="ECO:0000313" key="2">
    <source>
        <dbReference type="Proteomes" id="UP000789759"/>
    </source>
</evidence>
<organism evidence="1 2">
    <name type="scientific">Cetraspora pellucida</name>
    <dbReference type="NCBI Taxonomy" id="1433469"/>
    <lineage>
        <taxon>Eukaryota</taxon>
        <taxon>Fungi</taxon>
        <taxon>Fungi incertae sedis</taxon>
        <taxon>Mucoromycota</taxon>
        <taxon>Glomeromycotina</taxon>
        <taxon>Glomeromycetes</taxon>
        <taxon>Diversisporales</taxon>
        <taxon>Gigasporaceae</taxon>
        <taxon>Cetraspora</taxon>
    </lineage>
</organism>
<name>A0A9N9ETG6_9GLOM</name>
<dbReference type="OrthoDB" id="2476095at2759"/>
<proteinExistence type="predicted"/>
<accession>A0A9N9ETG6</accession>
<comment type="caution">
    <text evidence="1">The sequence shown here is derived from an EMBL/GenBank/DDBJ whole genome shotgun (WGS) entry which is preliminary data.</text>
</comment>
<sequence>MATRAKFASWFSSWLSHGTNRTIAEDPTFYASLHAPIVSGFGYNNEINHQNKNPLNVDEQNTEFNEGSLVQQRKSCTTKEVSYNKESLVQQRKTPIHIQLECARKERRQKRHINYQRTS</sequence>
<keyword evidence="2" id="KW-1185">Reference proteome</keyword>
<dbReference type="Proteomes" id="UP000789759">
    <property type="component" value="Unassembled WGS sequence"/>
</dbReference>
<protein>
    <submittedName>
        <fullName evidence="1">16759_t:CDS:1</fullName>
    </submittedName>
</protein>
<gene>
    <name evidence="1" type="ORF">CPELLU_LOCUS11192</name>
</gene>
<dbReference type="AlphaFoldDB" id="A0A9N9ETG6"/>